<dbReference type="GO" id="GO:0006303">
    <property type="term" value="P:double-strand break repair via nonhomologous end joining"/>
    <property type="evidence" value="ECO:0007669"/>
    <property type="project" value="TreeGrafter"/>
</dbReference>
<dbReference type="Gene3D" id="3.30.110.110">
    <property type="entry name" value="Mre11, capping domain"/>
    <property type="match status" value="1"/>
</dbReference>
<keyword evidence="6" id="KW-0540">Nuclease</keyword>
<evidence type="ECO:0000256" key="6">
    <source>
        <dbReference type="ARBA" id="ARBA00022722"/>
    </source>
</evidence>
<keyword evidence="7" id="KW-0479">Metal-binding</keyword>
<dbReference type="STRING" id="1805483.A0A177ECU5"/>
<keyword evidence="13" id="KW-0464">Manganese</keyword>
<evidence type="ECO:0000256" key="2">
    <source>
        <dbReference type="ARBA" id="ARBA00004123"/>
    </source>
</evidence>
<dbReference type="Pfam" id="PF04152">
    <property type="entry name" value="Mre11_DNA_bind"/>
    <property type="match status" value="1"/>
</dbReference>
<keyword evidence="15" id="KW-0469">Meiosis</keyword>
<dbReference type="Gene3D" id="3.60.21.10">
    <property type="match status" value="1"/>
</dbReference>
<protein>
    <submittedName>
        <fullName evidence="19">Double-strand break repair protein MRE11</fullName>
    </submittedName>
</protein>
<evidence type="ECO:0000256" key="7">
    <source>
        <dbReference type="ARBA" id="ARBA00022723"/>
    </source>
</evidence>
<dbReference type="GO" id="GO:0030145">
    <property type="term" value="F:manganese ion binding"/>
    <property type="evidence" value="ECO:0007669"/>
    <property type="project" value="InterPro"/>
</dbReference>
<comment type="subcellular location">
    <subcellularLocation>
        <location evidence="3">Chromosome</location>
    </subcellularLocation>
    <subcellularLocation>
        <location evidence="2">Nucleus</location>
    </subcellularLocation>
</comment>
<feature type="domain" description="Mre11 DNA-binding" evidence="18">
    <location>
        <begin position="284"/>
        <end position="409"/>
    </location>
</feature>
<dbReference type="InterPro" id="IPR007281">
    <property type="entry name" value="Mre11_DNA-bd"/>
</dbReference>
<organism evidence="19 20">
    <name type="scientific">Nematocida displodere</name>
    <dbReference type="NCBI Taxonomy" id="1805483"/>
    <lineage>
        <taxon>Eukaryota</taxon>
        <taxon>Fungi</taxon>
        <taxon>Fungi incertae sedis</taxon>
        <taxon>Microsporidia</taxon>
        <taxon>Nematocida</taxon>
    </lineage>
</organism>
<dbReference type="SMART" id="SM01347">
    <property type="entry name" value="Mre11_DNA_bind"/>
    <property type="match status" value="1"/>
</dbReference>
<dbReference type="VEuPathDB" id="MicrosporidiaDB:NEDG_00898"/>
<dbReference type="GO" id="GO:0000723">
    <property type="term" value="P:telomere maintenance"/>
    <property type="evidence" value="ECO:0007669"/>
    <property type="project" value="TreeGrafter"/>
</dbReference>
<feature type="region of interest" description="Disordered" evidence="17">
    <location>
        <begin position="461"/>
        <end position="538"/>
    </location>
</feature>
<dbReference type="SUPFAM" id="SSF56300">
    <property type="entry name" value="Metallo-dependent phosphatases"/>
    <property type="match status" value="1"/>
</dbReference>
<keyword evidence="11" id="KW-0269">Exonuclease</keyword>
<keyword evidence="12" id="KW-0234">DNA repair</keyword>
<dbReference type="RefSeq" id="XP_067544413.1">
    <property type="nucleotide sequence ID" value="XM_067688316.1"/>
</dbReference>
<dbReference type="AlphaFoldDB" id="A0A177ECU5"/>
<keyword evidence="8" id="KW-0255">Endonuclease</keyword>
<dbReference type="InterPro" id="IPR003701">
    <property type="entry name" value="Mre11"/>
</dbReference>
<dbReference type="PANTHER" id="PTHR10139">
    <property type="entry name" value="DOUBLE-STRAND BREAK REPAIR PROTEIN MRE11"/>
    <property type="match status" value="1"/>
</dbReference>
<dbReference type="GO" id="GO:0007095">
    <property type="term" value="P:mitotic G2 DNA damage checkpoint signaling"/>
    <property type="evidence" value="ECO:0007669"/>
    <property type="project" value="TreeGrafter"/>
</dbReference>
<dbReference type="PANTHER" id="PTHR10139:SF1">
    <property type="entry name" value="DOUBLE-STRAND BREAK REPAIR PROTEIN MRE11"/>
    <property type="match status" value="1"/>
</dbReference>
<evidence type="ECO:0000256" key="9">
    <source>
        <dbReference type="ARBA" id="ARBA00022763"/>
    </source>
</evidence>
<keyword evidence="20" id="KW-1185">Reference proteome</keyword>
<dbReference type="Proteomes" id="UP000185944">
    <property type="component" value="Unassembled WGS sequence"/>
</dbReference>
<dbReference type="GO" id="GO:0000014">
    <property type="term" value="F:single-stranded DNA endodeoxyribonuclease activity"/>
    <property type="evidence" value="ECO:0007669"/>
    <property type="project" value="TreeGrafter"/>
</dbReference>
<keyword evidence="9" id="KW-0227">DNA damage</keyword>
<proteinExistence type="inferred from homology"/>
<dbReference type="EMBL" id="LTDL01000040">
    <property type="protein sequence ID" value="OAG29765.1"/>
    <property type="molecule type" value="Genomic_DNA"/>
</dbReference>
<evidence type="ECO:0000256" key="17">
    <source>
        <dbReference type="SAM" id="MobiDB-lite"/>
    </source>
</evidence>
<dbReference type="PIRSF" id="PIRSF000882">
    <property type="entry name" value="DSB_repair_MRE11"/>
    <property type="match status" value="1"/>
</dbReference>
<comment type="similarity">
    <text evidence="4">Belongs to the MRE11/RAD32 family.</text>
</comment>
<feature type="active site" description="Proton donor" evidence="16">
    <location>
        <position position="122"/>
    </location>
</feature>
<evidence type="ECO:0000256" key="1">
    <source>
        <dbReference type="ARBA" id="ARBA00001936"/>
    </source>
</evidence>
<dbReference type="GO" id="GO:0000724">
    <property type="term" value="P:double-strand break repair via homologous recombination"/>
    <property type="evidence" value="ECO:0007669"/>
    <property type="project" value="TreeGrafter"/>
</dbReference>
<name>A0A177ECU5_9MICR</name>
<reference evidence="19 20" key="1">
    <citation type="submission" date="2016-02" db="EMBL/GenBank/DDBJ databases">
        <title>Discovery of a natural microsporidian pathogen with a broad tissue tropism in Caenorhabditis elegans.</title>
        <authorList>
            <person name="Luallen R.J."/>
            <person name="Reinke A.W."/>
            <person name="Tong L."/>
            <person name="Botts M.R."/>
            <person name="Felix M.-A."/>
            <person name="Troemel E.R."/>
        </authorList>
    </citation>
    <scope>NUCLEOTIDE SEQUENCE [LARGE SCALE GENOMIC DNA]</scope>
    <source>
        <strain evidence="19 20">JUm2807</strain>
    </source>
</reference>
<dbReference type="GO" id="GO:0042138">
    <property type="term" value="P:meiotic DNA double-strand break formation"/>
    <property type="evidence" value="ECO:0007669"/>
    <property type="project" value="TreeGrafter"/>
</dbReference>
<comment type="caution">
    <text evidence="19">The sequence shown here is derived from an EMBL/GenBank/DDBJ whole genome shotgun (WGS) entry which is preliminary data.</text>
</comment>
<dbReference type="Pfam" id="PF00149">
    <property type="entry name" value="Metallophos"/>
    <property type="match status" value="1"/>
</dbReference>
<evidence type="ECO:0000256" key="10">
    <source>
        <dbReference type="ARBA" id="ARBA00022801"/>
    </source>
</evidence>
<accession>A0A177ECU5</accession>
<keyword evidence="14" id="KW-0539">Nucleus</keyword>
<dbReference type="GO" id="GO:0008296">
    <property type="term" value="F:3'-5'-DNA exonuclease activity"/>
    <property type="evidence" value="ECO:0007669"/>
    <property type="project" value="InterPro"/>
</dbReference>
<evidence type="ECO:0000259" key="18">
    <source>
        <dbReference type="SMART" id="SM01347"/>
    </source>
</evidence>
<dbReference type="GeneID" id="93647248"/>
<evidence type="ECO:0000256" key="5">
    <source>
        <dbReference type="ARBA" id="ARBA00022454"/>
    </source>
</evidence>
<gene>
    <name evidence="19" type="ORF">NEDG_00898</name>
</gene>
<evidence type="ECO:0000256" key="13">
    <source>
        <dbReference type="ARBA" id="ARBA00023211"/>
    </source>
</evidence>
<sequence>MFPEDMRVLITTDNHLGYIERDPIRGEDSFLAFEEVFEHARRLGVDCVLICGDLFHVAHPSKYTMYRTMEILKKHCAGDREVQIECLDNENMKNLNKESRGPNYYSPNQNIDMPVFAIHGNHDEPSGHRGVASLDIFAEAGLVNYFGCIDSTAREVTLAPITLKKGANTLNLYGMGGIRDERMAKLFAEGRVTHRYAKEGTNVFVLHQTRCGASAHSYVPESLLSKELDLIVWGHMHESLPRPVQNHETGFYTVQPGSTVQTSLCQAESGNKHCVLLTISKGEWKTTPVPMQTPRRFIFKTLLLKSTEAESRIQEEMEKILAAHTEDRRPLVRLRVELDGEEASLIERRVLKDFRDRVANPKEVLRLVRRRKKEAPAEHRAREQAQFMVRVENTRILPETAFSKGINECIEREDRTAISRCYDEIVGEVVTVLKSHRWRDIDVEIPPAVSEVERRLAYRYEDPPGKKAKHENARQPREIENIGTNSPRPTQLPDIHAFPQETPGQPLAESSHPDLEESKTPSPKNEVSEDFAFANFWG</sequence>
<evidence type="ECO:0000256" key="11">
    <source>
        <dbReference type="ARBA" id="ARBA00022839"/>
    </source>
</evidence>
<dbReference type="OrthoDB" id="30417at2759"/>
<dbReference type="GO" id="GO:0035861">
    <property type="term" value="C:site of double-strand break"/>
    <property type="evidence" value="ECO:0007669"/>
    <property type="project" value="TreeGrafter"/>
</dbReference>
<comment type="cofactor">
    <cofactor evidence="1">
        <name>Mn(2+)</name>
        <dbReference type="ChEBI" id="CHEBI:29035"/>
    </cofactor>
</comment>
<evidence type="ECO:0000256" key="15">
    <source>
        <dbReference type="ARBA" id="ARBA00023254"/>
    </source>
</evidence>
<keyword evidence="5" id="KW-0158">Chromosome</keyword>
<keyword evidence="10" id="KW-0378">Hydrolase</keyword>
<dbReference type="GO" id="GO:0097552">
    <property type="term" value="P:mitochondrial double-strand break repair via homologous recombination"/>
    <property type="evidence" value="ECO:0007669"/>
    <property type="project" value="TreeGrafter"/>
</dbReference>
<dbReference type="GO" id="GO:0030870">
    <property type="term" value="C:Mre11 complex"/>
    <property type="evidence" value="ECO:0007669"/>
    <property type="project" value="InterPro"/>
</dbReference>
<dbReference type="CDD" id="cd00840">
    <property type="entry name" value="MPP_Mre11_N"/>
    <property type="match status" value="1"/>
</dbReference>
<dbReference type="InterPro" id="IPR038487">
    <property type="entry name" value="Mre11_capping_dom"/>
</dbReference>
<dbReference type="InterPro" id="IPR004843">
    <property type="entry name" value="Calcineurin-like_PHP"/>
</dbReference>
<evidence type="ECO:0000256" key="12">
    <source>
        <dbReference type="ARBA" id="ARBA00023204"/>
    </source>
</evidence>
<evidence type="ECO:0000256" key="8">
    <source>
        <dbReference type="ARBA" id="ARBA00022759"/>
    </source>
</evidence>
<evidence type="ECO:0000256" key="3">
    <source>
        <dbReference type="ARBA" id="ARBA00004286"/>
    </source>
</evidence>
<evidence type="ECO:0000313" key="19">
    <source>
        <dbReference type="EMBL" id="OAG29765.1"/>
    </source>
</evidence>
<evidence type="ECO:0000313" key="20">
    <source>
        <dbReference type="Proteomes" id="UP000185944"/>
    </source>
</evidence>
<dbReference type="InterPro" id="IPR041796">
    <property type="entry name" value="Mre11_N"/>
</dbReference>
<evidence type="ECO:0000256" key="14">
    <source>
        <dbReference type="ARBA" id="ARBA00023242"/>
    </source>
</evidence>
<evidence type="ECO:0000256" key="4">
    <source>
        <dbReference type="ARBA" id="ARBA00009028"/>
    </source>
</evidence>
<evidence type="ECO:0000256" key="16">
    <source>
        <dbReference type="PIRSR" id="PIRSR000882-1"/>
    </source>
</evidence>
<dbReference type="InterPro" id="IPR029052">
    <property type="entry name" value="Metallo-depent_PP-like"/>
</dbReference>
<feature type="compositionally biased region" description="Basic and acidic residues" evidence="17">
    <location>
        <begin position="461"/>
        <end position="480"/>
    </location>
</feature>